<accession>A0A4Y2VGA5</accession>
<protein>
    <submittedName>
        <fullName evidence="1">Uncharacterized protein</fullName>
    </submittedName>
</protein>
<comment type="caution">
    <text evidence="1">The sequence shown here is derived from an EMBL/GenBank/DDBJ whole genome shotgun (WGS) entry which is preliminary data.</text>
</comment>
<dbReference type="Proteomes" id="UP000499080">
    <property type="component" value="Unassembled WGS sequence"/>
</dbReference>
<dbReference type="EMBL" id="BGPR01046695">
    <property type="protein sequence ID" value="GBO23632.1"/>
    <property type="molecule type" value="Genomic_DNA"/>
</dbReference>
<name>A0A4Y2VGA5_ARAVE</name>
<keyword evidence="2" id="KW-1185">Reference proteome</keyword>
<proteinExistence type="predicted"/>
<evidence type="ECO:0000313" key="1">
    <source>
        <dbReference type="EMBL" id="GBO23632.1"/>
    </source>
</evidence>
<reference evidence="1 2" key="1">
    <citation type="journal article" date="2019" name="Sci. Rep.">
        <title>Orb-weaving spider Araneus ventricosus genome elucidates the spidroin gene catalogue.</title>
        <authorList>
            <person name="Kono N."/>
            <person name="Nakamura H."/>
            <person name="Ohtoshi R."/>
            <person name="Moran D.A.P."/>
            <person name="Shinohara A."/>
            <person name="Yoshida Y."/>
            <person name="Fujiwara M."/>
            <person name="Mori M."/>
            <person name="Tomita M."/>
            <person name="Arakawa K."/>
        </authorList>
    </citation>
    <scope>NUCLEOTIDE SEQUENCE [LARGE SCALE GENOMIC DNA]</scope>
</reference>
<dbReference type="AlphaFoldDB" id="A0A4Y2VGA5"/>
<evidence type="ECO:0000313" key="2">
    <source>
        <dbReference type="Proteomes" id="UP000499080"/>
    </source>
</evidence>
<gene>
    <name evidence="1" type="ORF">AVEN_207429_1</name>
</gene>
<organism evidence="1 2">
    <name type="scientific">Araneus ventricosus</name>
    <name type="common">Orbweaver spider</name>
    <name type="synonym">Epeira ventricosa</name>
    <dbReference type="NCBI Taxonomy" id="182803"/>
    <lineage>
        <taxon>Eukaryota</taxon>
        <taxon>Metazoa</taxon>
        <taxon>Ecdysozoa</taxon>
        <taxon>Arthropoda</taxon>
        <taxon>Chelicerata</taxon>
        <taxon>Arachnida</taxon>
        <taxon>Araneae</taxon>
        <taxon>Araneomorphae</taxon>
        <taxon>Entelegynae</taxon>
        <taxon>Araneoidea</taxon>
        <taxon>Araneidae</taxon>
        <taxon>Araneus</taxon>
    </lineage>
</organism>
<sequence>MISGLFYDAGGFDLWKDEVDVPSSVIVVPFILPELVGDGMEFLLEVAPWCWILCWNPLQGGFLCEEIRCLVILTPHSLV</sequence>